<keyword evidence="1" id="KW-0812">Transmembrane</keyword>
<gene>
    <name evidence="3" type="ORF">SDC9_140887</name>
</gene>
<feature type="transmembrane region" description="Helical" evidence="1">
    <location>
        <begin position="20"/>
        <end position="41"/>
    </location>
</feature>
<proteinExistence type="predicted"/>
<dbReference type="EMBL" id="VSSQ01040482">
    <property type="protein sequence ID" value="MPM93745.1"/>
    <property type="molecule type" value="Genomic_DNA"/>
</dbReference>
<reference evidence="3" key="1">
    <citation type="submission" date="2019-08" db="EMBL/GenBank/DDBJ databases">
        <authorList>
            <person name="Kucharzyk K."/>
            <person name="Murdoch R.W."/>
            <person name="Higgins S."/>
            <person name="Loffler F."/>
        </authorList>
    </citation>
    <scope>NUCLEOTIDE SEQUENCE</scope>
</reference>
<keyword evidence="1" id="KW-1133">Transmembrane helix</keyword>
<feature type="transmembrane region" description="Helical" evidence="1">
    <location>
        <begin position="98"/>
        <end position="116"/>
    </location>
</feature>
<sequence length="342" mass="39966">MLYGIDAGNISGSLYYIYSFLRIISIPFLNVYVIISGYFLVNSGFKIKKIFLFWIQTFFYSLALYLLISLLTGTQISIKTLLYSSLPISGNRYWFSRVYFGMYILSPFFSVFLKAMTKRQYKLFLWIITSLFCLWRMIIPFATTLNSEGGNSIIWFFTLYAYAGYLRLHFNRNFNYKKLFLLFCASQLVTYIGYLFINFLSNSIGLAGKGSSIITEYTSITVLTSSLLIFLTALNMDQIKSKKIQNAIYYFSNSSYSVYLIHENPDVRGLLWSNTLYMLNPYLTMGISLIFSPLLYILCMLIDKISWKPIYNILNKIQWMPVQKKIDNIMENQVNLQTYKHD</sequence>
<feature type="transmembrane region" description="Helical" evidence="1">
    <location>
        <begin position="217"/>
        <end position="234"/>
    </location>
</feature>
<evidence type="ECO:0000259" key="2">
    <source>
        <dbReference type="Pfam" id="PF01757"/>
    </source>
</evidence>
<dbReference type="GO" id="GO:0016747">
    <property type="term" value="F:acyltransferase activity, transferring groups other than amino-acyl groups"/>
    <property type="evidence" value="ECO:0007669"/>
    <property type="project" value="InterPro"/>
</dbReference>
<dbReference type="InterPro" id="IPR002656">
    <property type="entry name" value="Acyl_transf_3_dom"/>
</dbReference>
<evidence type="ECO:0000313" key="3">
    <source>
        <dbReference type="EMBL" id="MPM93745.1"/>
    </source>
</evidence>
<feature type="transmembrane region" description="Helical" evidence="1">
    <location>
        <begin position="180"/>
        <end position="197"/>
    </location>
</feature>
<feature type="transmembrane region" description="Helical" evidence="1">
    <location>
        <begin position="246"/>
        <end position="262"/>
    </location>
</feature>
<comment type="caution">
    <text evidence="3">The sequence shown here is derived from an EMBL/GenBank/DDBJ whole genome shotgun (WGS) entry which is preliminary data.</text>
</comment>
<dbReference type="Pfam" id="PF01757">
    <property type="entry name" value="Acyl_transf_3"/>
    <property type="match status" value="1"/>
</dbReference>
<protein>
    <recommendedName>
        <fullName evidence="2">Acyltransferase 3 domain-containing protein</fullName>
    </recommendedName>
</protein>
<feature type="domain" description="Acyltransferase 3" evidence="2">
    <location>
        <begin position="10"/>
        <end position="300"/>
    </location>
</feature>
<accession>A0A645DWS1</accession>
<dbReference type="AlphaFoldDB" id="A0A645DWS1"/>
<feature type="transmembrane region" description="Helical" evidence="1">
    <location>
        <begin position="149"/>
        <end position="168"/>
    </location>
</feature>
<evidence type="ECO:0000256" key="1">
    <source>
        <dbReference type="SAM" id="Phobius"/>
    </source>
</evidence>
<feature type="transmembrane region" description="Helical" evidence="1">
    <location>
        <begin position="53"/>
        <end position="78"/>
    </location>
</feature>
<keyword evidence="1" id="KW-0472">Membrane</keyword>
<name>A0A645DWS1_9ZZZZ</name>
<feature type="transmembrane region" description="Helical" evidence="1">
    <location>
        <begin position="282"/>
        <end position="302"/>
    </location>
</feature>
<organism evidence="3">
    <name type="scientific">bioreactor metagenome</name>
    <dbReference type="NCBI Taxonomy" id="1076179"/>
    <lineage>
        <taxon>unclassified sequences</taxon>
        <taxon>metagenomes</taxon>
        <taxon>ecological metagenomes</taxon>
    </lineage>
</organism>
<feature type="transmembrane region" description="Helical" evidence="1">
    <location>
        <begin position="123"/>
        <end position="143"/>
    </location>
</feature>